<dbReference type="InterPro" id="IPR043454">
    <property type="entry name" value="NPH3/RPT2-like"/>
</dbReference>
<feature type="domain" description="BTB" evidence="5">
    <location>
        <begin position="29"/>
        <end position="99"/>
    </location>
</feature>
<evidence type="ECO:0000259" key="6">
    <source>
        <dbReference type="PROSITE" id="PS51649"/>
    </source>
</evidence>
<feature type="compositionally biased region" description="Low complexity" evidence="4">
    <location>
        <begin position="538"/>
        <end position="551"/>
    </location>
</feature>
<proteinExistence type="inferred from homology"/>
<dbReference type="SUPFAM" id="SSF54695">
    <property type="entry name" value="POZ domain"/>
    <property type="match status" value="1"/>
</dbReference>
<dbReference type="Pfam" id="PF00651">
    <property type="entry name" value="BTB"/>
    <property type="match status" value="1"/>
</dbReference>
<dbReference type="PANTHER" id="PTHR32370">
    <property type="entry name" value="OS12G0117600 PROTEIN"/>
    <property type="match status" value="1"/>
</dbReference>
<dbReference type="InterPro" id="IPR027356">
    <property type="entry name" value="NPH3_dom"/>
</dbReference>
<protein>
    <submittedName>
        <fullName evidence="8 9">BTB/POZ domain-containing protein NPY3</fullName>
    </submittedName>
</protein>
<organism evidence="7 10">
    <name type="scientific">Raphanus sativus</name>
    <name type="common">Radish</name>
    <name type="synonym">Raphanus raphanistrum var. sativus</name>
    <dbReference type="NCBI Taxonomy" id="3726"/>
    <lineage>
        <taxon>Eukaryota</taxon>
        <taxon>Viridiplantae</taxon>
        <taxon>Streptophyta</taxon>
        <taxon>Embryophyta</taxon>
        <taxon>Tracheophyta</taxon>
        <taxon>Spermatophyta</taxon>
        <taxon>Magnoliopsida</taxon>
        <taxon>eudicotyledons</taxon>
        <taxon>Gunneridae</taxon>
        <taxon>Pentapetalae</taxon>
        <taxon>rosids</taxon>
        <taxon>malvids</taxon>
        <taxon>Brassicales</taxon>
        <taxon>Brassicaceae</taxon>
        <taxon>Brassiceae</taxon>
        <taxon>Raphanus</taxon>
    </lineage>
</organism>
<accession>A0A6J0KYN4</accession>
<evidence type="ECO:0000256" key="2">
    <source>
        <dbReference type="ARBA" id="ARBA00022786"/>
    </source>
</evidence>
<dbReference type="GeneID" id="108823906"/>
<dbReference type="Pfam" id="PF03000">
    <property type="entry name" value="NPH3"/>
    <property type="match status" value="1"/>
</dbReference>
<reference evidence="8 9" key="2">
    <citation type="submission" date="2025-04" db="UniProtKB">
        <authorList>
            <consortium name="RefSeq"/>
        </authorList>
    </citation>
    <scope>IDENTIFICATION</scope>
    <source>
        <tissue evidence="8 9">Leaf</tissue>
    </source>
</reference>
<keyword evidence="7" id="KW-1185">Reference proteome</keyword>
<evidence type="ECO:0000259" key="5">
    <source>
        <dbReference type="PROSITE" id="PS50097"/>
    </source>
</evidence>
<evidence type="ECO:0000313" key="8">
    <source>
        <dbReference type="RefSeq" id="XP_018452719.1"/>
    </source>
</evidence>
<evidence type="ECO:0000256" key="3">
    <source>
        <dbReference type="PROSITE-ProRule" id="PRU00982"/>
    </source>
</evidence>
<dbReference type="RefSeq" id="XP_056851216.1">
    <property type="nucleotide sequence ID" value="XM_056995236.1"/>
</dbReference>
<feature type="domain" description="NPH3" evidence="6">
    <location>
        <begin position="201"/>
        <end position="466"/>
    </location>
</feature>
<evidence type="ECO:0000313" key="9">
    <source>
        <dbReference type="RefSeq" id="XP_056851215.1"/>
    </source>
</evidence>
<evidence type="ECO:0000256" key="1">
    <source>
        <dbReference type="ARBA" id="ARBA00004906"/>
    </source>
</evidence>
<name>A0A6J0KYN4_RAPSA</name>
<dbReference type="CDD" id="cd18312">
    <property type="entry name" value="BTB_POZ_NPY3-like"/>
    <property type="match status" value="1"/>
</dbReference>
<evidence type="ECO:0000256" key="4">
    <source>
        <dbReference type="SAM" id="MobiDB-lite"/>
    </source>
</evidence>
<feature type="compositionally biased region" description="Basic and acidic residues" evidence="4">
    <location>
        <begin position="498"/>
        <end position="511"/>
    </location>
</feature>
<dbReference type="AlphaFoldDB" id="A0A6J0KYN4"/>
<dbReference type="InterPro" id="IPR011333">
    <property type="entry name" value="SKP1/BTB/POZ_sf"/>
</dbReference>
<keyword evidence="2" id="KW-0833">Ubl conjugation pathway</keyword>
<dbReference type="GO" id="GO:0016567">
    <property type="term" value="P:protein ubiquitination"/>
    <property type="evidence" value="ECO:0007669"/>
    <property type="project" value="UniProtKB-UniPathway"/>
</dbReference>
<dbReference type="Proteomes" id="UP000504610">
    <property type="component" value="Chromosome 9"/>
</dbReference>
<sequence length="567" mass="62967">MKFMKLGSKPDSFQSDEDCIRYVASDLATDVVVNVGDVKFYLHKFPLLSKSARLQKLIATTINEQPDDDEISIPDIPGGPPAFEICAKFCYGMTVTLSAYNVVSARCAAEYLEMYESIETGNLVYKIEVFLNSSVLRSWKDSIIVLQTTRSFHPWSRDAKIDVRCLESIASRAVTDPARVDWSYTCNRRKVNDSNNGVPRDWWVEDVAELSIDLYKRVISSIRRKGGVSVSPEVIGEALEVYAAKRVQMDDRDVETFISLLPGEKQSVSCGFLIKLLKSSVSLECGEDVRRELSRRIGEKLEEANVDDLLIRGSSDEGCETVYDIDIVESLIDEFITRTEKRDEVCCSDIEQGSVIVSDSSRAAVAKLVDGYLSEIARIEPNLSPLKFIAIAEKVSCFPRSSHDGVYRAIDMFLKEHPGMAKSDKKSICRLMDCRKLSPEACAHAVQNERLPLRVVVQILFFEQVRATSKPSLPPSGSHGSSRTTTEEECDSVTATEDTTREKTSGSEKTKAYKGVAMSRIFSKLWTGKDRDGVGDVSSSSTSESPGSATTVDDKSTPSTRRRRSSS</sequence>
<comment type="similarity">
    <text evidence="3">Belongs to the NPH3 family.</text>
</comment>
<gene>
    <name evidence="8 9 10" type="primary">LOC108823906</name>
</gene>
<dbReference type="RefSeq" id="XP_056851215.1">
    <property type="nucleotide sequence ID" value="XM_056995235.1"/>
</dbReference>
<dbReference type="Gene3D" id="3.30.710.10">
    <property type="entry name" value="Potassium Channel Kv1.1, Chain A"/>
    <property type="match status" value="1"/>
</dbReference>
<dbReference type="PROSITE" id="PS50097">
    <property type="entry name" value="BTB"/>
    <property type="match status" value="1"/>
</dbReference>
<feature type="region of interest" description="Disordered" evidence="4">
    <location>
        <begin position="469"/>
        <end position="513"/>
    </location>
</feature>
<dbReference type="OrthoDB" id="624345at2759"/>
<feature type="region of interest" description="Disordered" evidence="4">
    <location>
        <begin position="528"/>
        <end position="567"/>
    </location>
</feature>
<dbReference type="InterPro" id="IPR000210">
    <property type="entry name" value="BTB/POZ_dom"/>
</dbReference>
<dbReference type="UniPathway" id="UPA00143"/>
<feature type="compositionally biased region" description="Low complexity" evidence="4">
    <location>
        <begin position="469"/>
        <end position="482"/>
    </location>
</feature>
<dbReference type="RefSeq" id="XP_018452719.1">
    <property type="nucleotide sequence ID" value="XM_018597217.2"/>
</dbReference>
<reference evidence="7" key="1">
    <citation type="journal article" date="2019" name="Database">
        <title>The radish genome database (RadishGD): an integrated information resource for radish genomics.</title>
        <authorList>
            <person name="Yu H.J."/>
            <person name="Baek S."/>
            <person name="Lee Y.J."/>
            <person name="Cho A."/>
            <person name="Mun J.H."/>
        </authorList>
    </citation>
    <scope>NUCLEOTIDE SEQUENCE [LARGE SCALE GENOMIC DNA]</scope>
    <source>
        <strain evidence="7">cv. WK10039</strain>
    </source>
</reference>
<comment type="pathway">
    <text evidence="1">Protein modification; protein ubiquitination.</text>
</comment>
<evidence type="ECO:0000313" key="10">
    <source>
        <dbReference type="RefSeq" id="XP_056851216.1"/>
    </source>
</evidence>
<evidence type="ECO:0000313" key="7">
    <source>
        <dbReference type="Proteomes" id="UP000504610"/>
    </source>
</evidence>
<dbReference type="PROSITE" id="PS51649">
    <property type="entry name" value="NPH3"/>
    <property type="match status" value="1"/>
</dbReference>
<dbReference type="KEGG" id="rsz:108823906"/>